<accession>A0A543NH27</accession>
<name>A0A543NH27_9ACTN</name>
<evidence type="ECO:0000259" key="1">
    <source>
        <dbReference type="Pfam" id="PF04149"/>
    </source>
</evidence>
<evidence type="ECO:0000313" key="2">
    <source>
        <dbReference type="EMBL" id="TQN31147.1"/>
    </source>
</evidence>
<gene>
    <name evidence="2" type="ORF">FHX37_1038</name>
</gene>
<sequence>MMSEWRKSTYSDTGGQCVEFRSAETSVDVRDTQNRQDGHLSFSASEWKAFLDEVRADRL</sequence>
<keyword evidence="3" id="KW-1185">Reference proteome</keyword>
<reference evidence="2 3" key="1">
    <citation type="submission" date="2019-06" db="EMBL/GenBank/DDBJ databases">
        <title>Sequencing the genomes of 1000 actinobacteria strains.</title>
        <authorList>
            <person name="Klenk H.-P."/>
        </authorList>
    </citation>
    <scope>NUCLEOTIDE SEQUENCE [LARGE SCALE GENOMIC DNA]</scope>
    <source>
        <strain evidence="2 3">DSM 45015</strain>
    </source>
</reference>
<proteinExistence type="predicted"/>
<dbReference type="RefSeq" id="WP_394344473.1">
    <property type="nucleotide sequence ID" value="NZ_VFQC01000001.1"/>
</dbReference>
<dbReference type="Pfam" id="PF04149">
    <property type="entry name" value="DUF397"/>
    <property type="match status" value="1"/>
</dbReference>
<dbReference type="AlphaFoldDB" id="A0A543NH27"/>
<dbReference type="EMBL" id="VFQC01000001">
    <property type="protein sequence ID" value="TQN31147.1"/>
    <property type="molecule type" value="Genomic_DNA"/>
</dbReference>
<dbReference type="Proteomes" id="UP000317422">
    <property type="component" value="Unassembled WGS sequence"/>
</dbReference>
<evidence type="ECO:0000313" key="3">
    <source>
        <dbReference type="Proteomes" id="UP000317422"/>
    </source>
</evidence>
<protein>
    <submittedName>
        <fullName evidence="2">Uncharacterized protein DUF397</fullName>
    </submittedName>
</protein>
<feature type="domain" description="DUF397" evidence="1">
    <location>
        <begin position="4"/>
        <end position="55"/>
    </location>
</feature>
<comment type="caution">
    <text evidence="2">The sequence shown here is derived from an EMBL/GenBank/DDBJ whole genome shotgun (WGS) entry which is preliminary data.</text>
</comment>
<organism evidence="2 3">
    <name type="scientific">Haloactinospora alba</name>
    <dbReference type="NCBI Taxonomy" id="405555"/>
    <lineage>
        <taxon>Bacteria</taxon>
        <taxon>Bacillati</taxon>
        <taxon>Actinomycetota</taxon>
        <taxon>Actinomycetes</taxon>
        <taxon>Streptosporangiales</taxon>
        <taxon>Nocardiopsidaceae</taxon>
        <taxon>Haloactinospora</taxon>
    </lineage>
</organism>
<dbReference type="InterPro" id="IPR007278">
    <property type="entry name" value="DUF397"/>
</dbReference>